<accession>A0ABS1SB23</accession>
<keyword evidence="2" id="KW-1185">Reference proteome</keyword>
<proteinExistence type="predicted"/>
<sequence length="61" mass="7017">MHTQASERHSEAPLTVTTRAAKVSSDDWHFRAICTRWHTVFKRTAQPQAAYSCPWCDADVR</sequence>
<name>A0ABS1SB23_9MICO</name>
<evidence type="ECO:0000313" key="1">
    <source>
        <dbReference type="EMBL" id="MBL3677739.1"/>
    </source>
</evidence>
<organism evidence="1 2">
    <name type="scientific">Leucobacter chromiireducens subsp. solipictus</name>
    <dbReference type="NCBI Taxonomy" id="398235"/>
    <lineage>
        <taxon>Bacteria</taxon>
        <taxon>Bacillati</taxon>
        <taxon>Actinomycetota</taxon>
        <taxon>Actinomycetes</taxon>
        <taxon>Micrococcales</taxon>
        <taxon>Microbacteriaceae</taxon>
        <taxon>Leucobacter</taxon>
    </lineage>
</organism>
<gene>
    <name evidence="1" type="ORF">D3230_00240</name>
</gene>
<dbReference type="EMBL" id="QYAC01000001">
    <property type="protein sequence ID" value="MBL3677739.1"/>
    <property type="molecule type" value="Genomic_DNA"/>
</dbReference>
<comment type="caution">
    <text evidence="1">The sequence shown here is derived from an EMBL/GenBank/DDBJ whole genome shotgun (WGS) entry which is preliminary data.</text>
</comment>
<evidence type="ECO:0000313" key="2">
    <source>
        <dbReference type="Proteomes" id="UP001645859"/>
    </source>
</evidence>
<dbReference type="Proteomes" id="UP001645859">
    <property type="component" value="Unassembled WGS sequence"/>
</dbReference>
<protein>
    <submittedName>
        <fullName evidence="1">Uncharacterized protein</fullName>
    </submittedName>
</protein>
<reference evidence="1 2" key="1">
    <citation type="submission" date="2018-09" db="EMBL/GenBank/DDBJ databases">
        <title>Comparative genomics of Leucobacter spp.</title>
        <authorList>
            <person name="Reis A.C."/>
            <person name="Kolvenbach B.A."/>
            <person name="Corvini P.F.X."/>
            <person name="Nunes O.C."/>
        </authorList>
    </citation>
    <scope>NUCLEOTIDE SEQUENCE [LARGE SCALE GENOMIC DNA]</scope>
    <source>
        <strain evidence="1 2">TAN 31504</strain>
    </source>
</reference>